<gene>
    <name evidence="11 13" type="primary">nadD</name>
    <name evidence="13" type="ORF">ACG0Z6_07585</name>
</gene>
<evidence type="ECO:0000256" key="9">
    <source>
        <dbReference type="ARBA" id="ARBA00023027"/>
    </source>
</evidence>
<keyword evidence="9 11" id="KW-0520">NAD</keyword>
<dbReference type="CDD" id="cd02165">
    <property type="entry name" value="NMNAT"/>
    <property type="match status" value="1"/>
</dbReference>
<proteinExistence type="inferred from homology"/>
<dbReference type="SUPFAM" id="SSF52374">
    <property type="entry name" value="Nucleotidylyl transferase"/>
    <property type="match status" value="1"/>
</dbReference>
<keyword evidence="5 11" id="KW-0808">Transferase</keyword>
<dbReference type="InterPro" id="IPR005248">
    <property type="entry name" value="NadD/NMNAT"/>
</dbReference>
<comment type="pathway">
    <text evidence="2 11">Cofactor biosynthesis; NAD(+) biosynthesis; deamido-NAD(+) from nicotinate D-ribonucleotide: step 1/1.</text>
</comment>
<evidence type="ECO:0000256" key="3">
    <source>
        <dbReference type="ARBA" id="ARBA00009014"/>
    </source>
</evidence>
<dbReference type="InterPro" id="IPR004821">
    <property type="entry name" value="Cyt_trans-like"/>
</dbReference>
<sequence>MAVNPEPVQRQVGWFGGSFDPPHLAHLALARSALAALQLQQLRWVVAGQPWQKAGRKLAAAEHRAAMVAALIEDQPDMRLDDCELRRTGPSYTLESVQQHLQAHPQDRLWLILGQDQLQGLPSWYGWQELLRLVAVAVAVRGSETIELPPAVRQQQPTWVRLPLAFMDLSSTAVRQAATAGEDLAPIVGAQVAGYIARHRLYREY</sequence>
<dbReference type="EMBL" id="JBIGHZ010000003">
    <property type="protein sequence ID" value="MFG6448105.1"/>
    <property type="molecule type" value="Genomic_DNA"/>
</dbReference>
<reference evidence="13 14" key="1">
    <citation type="submission" date="2024-08" db="EMBL/GenBank/DDBJ databases">
        <authorList>
            <person name="Lu H."/>
        </authorList>
    </citation>
    <scope>NUCLEOTIDE SEQUENCE [LARGE SCALE GENOMIC DNA]</scope>
    <source>
        <strain evidence="13 14">BYS180W</strain>
    </source>
</reference>
<evidence type="ECO:0000256" key="10">
    <source>
        <dbReference type="ARBA" id="ARBA00048721"/>
    </source>
</evidence>
<dbReference type="Pfam" id="PF01467">
    <property type="entry name" value="CTP_transf_like"/>
    <property type="match status" value="1"/>
</dbReference>
<dbReference type="HAMAP" id="MF_00244">
    <property type="entry name" value="NaMN_adenylyltr"/>
    <property type="match status" value="1"/>
</dbReference>
<dbReference type="NCBIfam" id="TIGR00125">
    <property type="entry name" value="cyt_tran_rel"/>
    <property type="match status" value="1"/>
</dbReference>
<evidence type="ECO:0000256" key="8">
    <source>
        <dbReference type="ARBA" id="ARBA00022840"/>
    </source>
</evidence>
<evidence type="ECO:0000256" key="4">
    <source>
        <dbReference type="ARBA" id="ARBA00022642"/>
    </source>
</evidence>
<dbReference type="Proteomes" id="UP001606099">
    <property type="component" value="Unassembled WGS sequence"/>
</dbReference>
<dbReference type="PANTHER" id="PTHR39321:SF3">
    <property type="entry name" value="PHOSPHOPANTETHEINE ADENYLYLTRANSFERASE"/>
    <property type="match status" value="1"/>
</dbReference>
<evidence type="ECO:0000256" key="6">
    <source>
        <dbReference type="ARBA" id="ARBA00022695"/>
    </source>
</evidence>
<keyword evidence="4 11" id="KW-0662">Pyridine nucleotide biosynthesis</keyword>
<keyword evidence="14" id="KW-1185">Reference proteome</keyword>
<comment type="function">
    <text evidence="1 11">Catalyzes the reversible adenylation of nicotinate mononucleotide (NaMN) to nicotinic acid adenine dinucleotide (NaAD).</text>
</comment>
<dbReference type="PANTHER" id="PTHR39321">
    <property type="entry name" value="NICOTINATE-NUCLEOTIDE ADENYLYLTRANSFERASE-RELATED"/>
    <property type="match status" value="1"/>
</dbReference>
<keyword evidence="7 11" id="KW-0547">Nucleotide-binding</keyword>
<dbReference type="GO" id="GO:0004515">
    <property type="term" value="F:nicotinate-nucleotide adenylyltransferase activity"/>
    <property type="evidence" value="ECO:0007669"/>
    <property type="project" value="UniProtKB-EC"/>
</dbReference>
<evidence type="ECO:0000256" key="7">
    <source>
        <dbReference type="ARBA" id="ARBA00022741"/>
    </source>
</evidence>
<evidence type="ECO:0000313" key="14">
    <source>
        <dbReference type="Proteomes" id="UP001606099"/>
    </source>
</evidence>
<dbReference type="InterPro" id="IPR014729">
    <property type="entry name" value="Rossmann-like_a/b/a_fold"/>
</dbReference>
<evidence type="ECO:0000313" key="13">
    <source>
        <dbReference type="EMBL" id="MFG6448105.1"/>
    </source>
</evidence>
<evidence type="ECO:0000256" key="11">
    <source>
        <dbReference type="HAMAP-Rule" id="MF_00244"/>
    </source>
</evidence>
<evidence type="ECO:0000256" key="2">
    <source>
        <dbReference type="ARBA" id="ARBA00005019"/>
    </source>
</evidence>
<dbReference type="EC" id="2.7.7.18" evidence="11"/>
<comment type="catalytic activity">
    <reaction evidence="10 11">
        <text>nicotinate beta-D-ribonucleotide + ATP + H(+) = deamido-NAD(+) + diphosphate</text>
        <dbReference type="Rhea" id="RHEA:22860"/>
        <dbReference type="ChEBI" id="CHEBI:15378"/>
        <dbReference type="ChEBI" id="CHEBI:30616"/>
        <dbReference type="ChEBI" id="CHEBI:33019"/>
        <dbReference type="ChEBI" id="CHEBI:57502"/>
        <dbReference type="ChEBI" id="CHEBI:58437"/>
        <dbReference type="EC" id="2.7.7.18"/>
    </reaction>
</comment>
<comment type="caution">
    <text evidence="13">The sequence shown here is derived from an EMBL/GenBank/DDBJ whole genome shotgun (WGS) entry which is preliminary data.</text>
</comment>
<keyword evidence="6 11" id="KW-0548">Nucleotidyltransferase</keyword>
<evidence type="ECO:0000259" key="12">
    <source>
        <dbReference type="Pfam" id="PF01467"/>
    </source>
</evidence>
<keyword evidence="8 11" id="KW-0067">ATP-binding</keyword>
<organism evidence="13 14">
    <name type="scientific">Roseateles rivi</name>
    <dbReference type="NCBI Taxonomy" id="3299028"/>
    <lineage>
        <taxon>Bacteria</taxon>
        <taxon>Pseudomonadati</taxon>
        <taxon>Pseudomonadota</taxon>
        <taxon>Betaproteobacteria</taxon>
        <taxon>Burkholderiales</taxon>
        <taxon>Sphaerotilaceae</taxon>
        <taxon>Roseateles</taxon>
    </lineage>
</organism>
<protein>
    <recommendedName>
        <fullName evidence="11">Probable nicotinate-nucleotide adenylyltransferase</fullName>
        <ecNumber evidence="11">2.7.7.18</ecNumber>
    </recommendedName>
    <alternativeName>
        <fullName evidence="11">Deamido-NAD(+) diphosphorylase</fullName>
    </alternativeName>
    <alternativeName>
        <fullName evidence="11">Deamido-NAD(+) pyrophosphorylase</fullName>
    </alternativeName>
    <alternativeName>
        <fullName evidence="11">Nicotinate mononucleotide adenylyltransferase</fullName>
        <shortName evidence="11">NaMN adenylyltransferase</shortName>
    </alternativeName>
</protein>
<comment type="similarity">
    <text evidence="3 11">Belongs to the NadD family.</text>
</comment>
<dbReference type="NCBIfam" id="TIGR00482">
    <property type="entry name" value="nicotinate (nicotinamide) nucleotide adenylyltransferase"/>
    <property type="match status" value="1"/>
</dbReference>
<feature type="domain" description="Cytidyltransferase-like" evidence="12">
    <location>
        <begin position="14"/>
        <end position="176"/>
    </location>
</feature>
<evidence type="ECO:0000256" key="5">
    <source>
        <dbReference type="ARBA" id="ARBA00022679"/>
    </source>
</evidence>
<evidence type="ECO:0000256" key="1">
    <source>
        <dbReference type="ARBA" id="ARBA00002324"/>
    </source>
</evidence>
<name>A0ABW7FV02_9BURK</name>
<dbReference type="Gene3D" id="3.40.50.620">
    <property type="entry name" value="HUPs"/>
    <property type="match status" value="1"/>
</dbReference>
<accession>A0ABW7FV02</accession>